<dbReference type="AlphaFoldDB" id="A0A5B7JGA1"/>
<accession>A0A5B7JGA1</accession>
<comment type="caution">
    <text evidence="1">The sequence shown here is derived from an EMBL/GenBank/DDBJ whole genome shotgun (WGS) entry which is preliminary data.</text>
</comment>
<name>A0A5B7JGA1_PORTR</name>
<keyword evidence="2" id="KW-1185">Reference proteome</keyword>
<organism evidence="1 2">
    <name type="scientific">Portunus trituberculatus</name>
    <name type="common">Swimming crab</name>
    <name type="synonym">Neptunus trituberculatus</name>
    <dbReference type="NCBI Taxonomy" id="210409"/>
    <lineage>
        <taxon>Eukaryota</taxon>
        <taxon>Metazoa</taxon>
        <taxon>Ecdysozoa</taxon>
        <taxon>Arthropoda</taxon>
        <taxon>Crustacea</taxon>
        <taxon>Multicrustacea</taxon>
        <taxon>Malacostraca</taxon>
        <taxon>Eumalacostraca</taxon>
        <taxon>Eucarida</taxon>
        <taxon>Decapoda</taxon>
        <taxon>Pleocyemata</taxon>
        <taxon>Brachyura</taxon>
        <taxon>Eubrachyura</taxon>
        <taxon>Portunoidea</taxon>
        <taxon>Portunidae</taxon>
        <taxon>Portuninae</taxon>
        <taxon>Portunus</taxon>
    </lineage>
</organism>
<gene>
    <name evidence="1" type="ORF">E2C01_087056</name>
</gene>
<proteinExistence type="predicted"/>
<sequence length="66" mass="7600">MVSPQSRNLPSLVINCGALDTHTPRVNFCHARHRVIPMRSIMSEIKWAYLEGAITHKKFLRYVGNH</sequence>
<evidence type="ECO:0000313" key="1">
    <source>
        <dbReference type="EMBL" id="MPC91988.1"/>
    </source>
</evidence>
<evidence type="ECO:0000313" key="2">
    <source>
        <dbReference type="Proteomes" id="UP000324222"/>
    </source>
</evidence>
<dbReference type="Proteomes" id="UP000324222">
    <property type="component" value="Unassembled WGS sequence"/>
</dbReference>
<protein>
    <submittedName>
        <fullName evidence="1">Uncharacterized protein</fullName>
    </submittedName>
</protein>
<reference evidence="1 2" key="1">
    <citation type="submission" date="2019-05" db="EMBL/GenBank/DDBJ databases">
        <title>Another draft genome of Portunus trituberculatus and its Hox gene families provides insights of decapod evolution.</title>
        <authorList>
            <person name="Jeong J.-H."/>
            <person name="Song I."/>
            <person name="Kim S."/>
            <person name="Choi T."/>
            <person name="Kim D."/>
            <person name="Ryu S."/>
            <person name="Kim W."/>
        </authorList>
    </citation>
    <scope>NUCLEOTIDE SEQUENCE [LARGE SCALE GENOMIC DNA]</scope>
    <source>
        <tissue evidence="1">Muscle</tissue>
    </source>
</reference>
<dbReference type="EMBL" id="VSRR010089713">
    <property type="protein sequence ID" value="MPC91988.1"/>
    <property type="molecule type" value="Genomic_DNA"/>
</dbReference>